<dbReference type="EMBL" id="JBBKZS010000036">
    <property type="protein sequence ID" value="MEJ8859750.1"/>
    <property type="molecule type" value="Genomic_DNA"/>
</dbReference>
<protein>
    <submittedName>
        <fullName evidence="2">Uncharacterized protein</fullName>
    </submittedName>
</protein>
<feature type="region of interest" description="Disordered" evidence="1">
    <location>
        <begin position="171"/>
        <end position="196"/>
    </location>
</feature>
<dbReference type="Proteomes" id="UP001367030">
    <property type="component" value="Unassembled WGS sequence"/>
</dbReference>
<evidence type="ECO:0000256" key="1">
    <source>
        <dbReference type="SAM" id="MobiDB-lite"/>
    </source>
</evidence>
<keyword evidence="3" id="KW-1185">Reference proteome</keyword>
<reference evidence="2 3" key="1">
    <citation type="submission" date="2024-03" db="EMBL/GenBank/DDBJ databases">
        <title>Novel species of the genus Variovorax.</title>
        <authorList>
            <person name="Liu Q."/>
            <person name="Xin Y.-H."/>
        </authorList>
    </citation>
    <scope>NUCLEOTIDE SEQUENCE [LARGE SCALE GENOMIC DNA]</scope>
    <source>
        <strain evidence="2 3">KACC 18901</strain>
    </source>
</reference>
<evidence type="ECO:0000313" key="2">
    <source>
        <dbReference type="EMBL" id="MEJ8859750.1"/>
    </source>
</evidence>
<dbReference type="Pfam" id="PF10136">
    <property type="entry name" value="SpecificRecomb"/>
    <property type="match status" value="1"/>
</dbReference>
<accession>A0ABU8XIP1</accession>
<sequence>MGSELRARCDGRDGAFGAAAPGTAAADPRLRFLLDLLNPNARSVGRVRQFLEAIEACAAVEARVREWWTVFVREVELTAMLADHGFSPRSAFLSEFGASLRRSLLPAAPETIDASSVLRSALPVDSNAAWLQQLDADLLRRIVAPAHDRSGARGAAFPRIDGRSWSVARRSAAPAARSGSPEGRVQGLPRAAGGLP</sequence>
<proteinExistence type="predicted"/>
<feature type="compositionally biased region" description="Low complexity" evidence="1">
    <location>
        <begin position="171"/>
        <end position="180"/>
    </location>
</feature>
<dbReference type="InterPro" id="IPR011385">
    <property type="entry name" value="Site-sp_rcmbase"/>
</dbReference>
<evidence type="ECO:0000313" key="3">
    <source>
        <dbReference type="Proteomes" id="UP001367030"/>
    </source>
</evidence>
<gene>
    <name evidence="2" type="ORF">WKW79_34710</name>
</gene>
<organism evidence="2 3">
    <name type="scientific">Variovorax robiniae</name>
    <dbReference type="NCBI Taxonomy" id="1836199"/>
    <lineage>
        <taxon>Bacteria</taxon>
        <taxon>Pseudomonadati</taxon>
        <taxon>Pseudomonadota</taxon>
        <taxon>Betaproteobacteria</taxon>
        <taxon>Burkholderiales</taxon>
        <taxon>Comamonadaceae</taxon>
        <taxon>Variovorax</taxon>
    </lineage>
</organism>
<comment type="caution">
    <text evidence="2">The sequence shown here is derived from an EMBL/GenBank/DDBJ whole genome shotgun (WGS) entry which is preliminary data.</text>
</comment>
<name>A0ABU8XIP1_9BURK</name>